<keyword evidence="7" id="KW-0511">Multifunctional enzyme</keyword>
<gene>
    <name evidence="10" type="ORF">VL20_5556</name>
</gene>
<dbReference type="GO" id="GO:0004312">
    <property type="term" value="F:fatty acid synthase activity"/>
    <property type="evidence" value="ECO:0007669"/>
    <property type="project" value="TreeGrafter"/>
</dbReference>
<dbReference type="Pfam" id="PF02801">
    <property type="entry name" value="Ketoacyl-synt_C"/>
    <property type="match status" value="1"/>
</dbReference>
<dbReference type="InterPro" id="IPR029063">
    <property type="entry name" value="SAM-dependent_MTases_sf"/>
</dbReference>
<dbReference type="InterPro" id="IPR000873">
    <property type="entry name" value="AMP-dep_synth/lig_dom"/>
</dbReference>
<dbReference type="SMART" id="SM00823">
    <property type="entry name" value="PKS_PP"/>
    <property type="match status" value="2"/>
</dbReference>
<dbReference type="Pfam" id="PF00501">
    <property type="entry name" value="AMP-binding"/>
    <property type="match status" value="1"/>
</dbReference>
<dbReference type="Pfam" id="PF00550">
    <property type="entry name" value="PP-binding"/>
    <property type="match status" value="2"/>
</dbReference>
<dbReference type="Gene3D" id="3.40.47.10">
    <property type="match status" value="1"/>
</dbReference>
<dbReference type="SMART" id="SM00822">
    <property type="entry name" value="PKS_KR"/>
    <property type="match status" value="1"/>
</dbReference>
<dbReference type="InterPro" id="IPR042099">
    <property type="entry name" value="ANL_N_sf"/>
</dbReference>
<dbReference type="SMART" id="SM00825">
    <property type="entry name" value="PKS_KS"/>
    <property type="match status" value="1"/>
</dbReference>
<dbReference type="SUPFAM" id="SSF47336">
    <property type="entry name" value="ACP-like"/>
    <property type="match status" value="2"/>
</dbReference>
<dbReference type="KEGG" id="mpk:VL20_5556"/>
<sequence length="2632" mass="294237">MSKHSISFGGQLEDNWRTLSEVLETATKHNNHGITYIKNDATEYFQSYQDLYQDALVILNGLEQKGIKLGHKVILQIAKNQDFIPALWACFLGGIIPVPLTVAPSYDLENSAVKKLENVWKILDNPLILSDSELITEIEKLGTSSHLEGWQVISVNELRKAPSKVHQLPILDPQAPALLLFTSGSTGMPKGVILTHHNILSMTAGTVAMNHFTQQEVTLNWMPLDHVGAIVFLGIMAVDLACDQIHVPMELVLRQPLQWLELIQKHQVSISWSPNFAFSLINQQAEELKHVSYNLSSMKFLVNAGEQVSVKTIRLFLEILEKHQLRERAIKPAFGMTESCSGITWSAGLSKNELTEENSFVSLGKPIPGATIRIVDQENNPLPEREIGKLQIQGNSVTKGYYNNTELNQEVFQEGWFTTGDLGYLFKGELFITGREKQEIIINGVNYFAHELETTIEELEGVKVSYTAAFAVFDQSRETDLLIITFSPESEQFEQGIKVVRKIRSHVTQKFGIAPAYVIPIDRNLVPKTSIGKVQKSKLKKDFEQGLFSSRIQEIDQYLAKERQKNQTLPQSENERQIAAVWSEVLQLTSVGLEDNFFELGGHSIHLIRVQNELEKLFNRQLSLAEMFKNPTVATLARFLSEESNTNQVIAQKSRQRAENRSRRHNQTHDIAIIGMAGQFPGAKNLTTFWENLKNGIETISFFSEEELQESGVSPELSNQPNYVRARPILEQVEYFDSEFFGYTDREAELLDPQQRLLLECSWECLENAGYNPNTYQGSIGIFAGASMNTYLINNCYPNRGKLDSNDELQPFTLDSMGGFQTMVANDKDYLTTRISYKLNLHGPSVNVQTACSTGLVVVHLACQSLISGESDMALAGAASINSPQKIGYLYQEGLIMSPDGHCRAFDAEAKGTIFGSGVGVIMLKRLSDALADHDHIYAVIKGSAINNDGGQKLGFTAPGGEGQIAAATEALAFAGVDANTISFVEAHGTGTPLGDPIEVDALAKVYQGANEGECVLGSVKTNIGHMQIASGIAGLMKATLSLKYKIIPPTLHFQNPNPQINFSQTPFYINNEAISWTTKQDKDEKLPRRAGVNSLGIGGVNAHVILEEAPPIIPQDNQSKRPYHLLTLSARTEPALKELVSRYIDFLESQPEKDMSDVVFTANTGRVHFSNRLALTGYKNSDFIEQLRQFKQLDYQSTIHGIVDEKRPPKIAFLFTGQGSQYAGMAHQLYQTQPTFRKTLDAGEKYYQKLTGKSLLNVVFADTDDPLNQTAYTQPALFLIEVALAQLWHSWGIQPAAILGHSLGEYSAACFAGVFDLESGLKLVSHRGNLMGQLPQNQGEMAAIFLDKNSVIEHCQSQGIKIAIAAINAEQHTVISGEKNVIQKLCNHFTNSGVKVRQLKVSHAFHSPLVEPMVAEFKTILQEISFSQPQISLVSNLTGEIADDSIMTPQYWLQHLLNTVQFHQGALFLQSLGCDTFIEIGPQPILSGIVQSSLSSSEPLTLPSLRSGFSDWQVLLESLGKLYVRGAKIDWFSFDQDYHPRRCALPTYPFQKRQHWIPLKTPSATVPQESNLVKMLSEKDKNTLLQTLLETGHYSEDEKPTISAIVQQLIKLYYQEKEDFDFAKLLYQVAWLPWDLANGKLENLTSLKTDLEVYLEPQLQSSELMGVSRAFSEMEKLAADFVVKALKDLELFQMNTFLDPDQSFIQAGLKQEYKSFWNYVLEILAKVGILEKQNTRWKIVKEPEQSNPDLAVEDLINHYPNAQIELNLFRQVATNLAAIITGKISPLSILFSQDGQGGASEFYKNTSSAKILNLGISKTVELLLSSYAPSASLRILEIGAGTGATTQQVLKACNSRQITYTFTDVSPFFLEKARDNLAEFSGLEYKVLDIEKDPKLQGFCCHSYDLIIAANVLHSTANLQEETLPHIQSLLRPGGHLLLLELTQQSSWIDLIFGVTQGWWRFSDYHLRPNHPIITASTWESILLKSGFSQVEFVSPDQKIGSVLFQQSIILAQSSEIPPNLAKNWLIFTEVDPEQDTFPLGIQEQLLKKCDSCRIIYQGQKNTQISSSESCLNANQLQQLEEWFASNPSPDRIIYLLNSDGKDQPESILLNRCNYLLNLLKAIQKIPNPPQLFLVTQGAQPFELEQPSLGFQSPLWAMGRVIALENPQLWGGMLDLDPDVDITQNITALLLGLTHAHDEDHLVFRKGQGYVARLLPLKSLETTTVKIQPEATYLITGGIGHLGLELAEHLVNLGAKHLILTTRRSLPARFLWDSATELAQISEKIRKLEEKGASIEVISADVGNFEAMQAIFTQIEKTAYPLRGIFHLAGISGRQAQLKDCTLQDLEAVFQAKVKGSWNLHQLSLGSQLDYFVLFSSAGAIWGAKEQGLYDTVSHWLDALAHFRHLQGLPATTLNWALLAGHGIVSQDYEDWLKQIGIREIAPDLALRVMDAIMASNQTQVLIADVDWVRFKNIYQFKGEKPLLKNLGLSEIPIKSVQESDSVLHLLEEMPFGERREYLLEYVSKQVRMILGIKSMPDTEQGLIEMGIDSLSSIELKNRLEKRLEVLLPTSLVFDFPNIRRLVDYLLDRIFGEKVQKTAEKKMINFTEVQQEISEDLILQELTDLEAFLGD</sequence>
<dbReference type="Pfam" id="PF08242">
    <property type="entry name" value="Methyltransf_12"/>
    <property type="match status" value="1"/>
</dbReference>
<evidence type="ECO:0000313" key="11">
    <source>
        <dbReference type="Proteomes" id="UP000068167"/>
    </source>
</evidence>
<protein>
    <submittedName>
        <fullName evidence="10">Malonyl CoA-acyl carrier protein transacylase</fullName>
    </submittedName>
</protein>
<evidence type="ECO:0000256" key="6">
    <source>
        <dbReference type="ARBA" id="ARBA00023098"/>
    </source>
</evidence>
<dbReference type="InterPro" id="IPR016036">
    <property type="entry name" value="Malonyl_transacylase_ACP-bd"/>
</dbReference>
<dbReference type="SUPFAM" id="SSF51735">
    <property type="entry name" value="NAD(P)-binding Rossmann-fold domains"/>
    <property type="match status" value="2"/>
</dbReference>
<dbReference type="FunFam" id="1.10.1200.10:FF:000016">
    <property type="entry name" value="Non-ribosomal peptide synthase"/>
    <property type="match status" value="1"/>
</dbReference>
<dbReference type="Proteomes" id="UP000068167">
    <property type="component" value="Chromosome"/>
</dbReference>
<dbReference type="GO" id="GO:0044550">
    <property type="term" value="P:secondary metabolite biosynthetic process"/>
    <property type="evidence" value="ECO:0007669"/>
    <property type="project" value="UniProtKB-ARBA"/>
</dbReference>
<evidence type="ECO:0000256" key="2">
    <source>
        <dbReference type="ARBA" id="ARBA00022553"/>
    </source>
</evidence>
<dbReference type="Gene3D" id="3.40.50.150">
    <property type="entry name" value="Vaccinia Virus protein VP39"/>
    <property type="match status" value="1"/>
</dbReference>
<evidence type="ECO:0000313" key="10">
    <source>
        <dbReference type="EMBL" id="AKV70380.1"/>
    </source>
</evidence>
<dbReference type="CDD" id="cd05906">
    <property type="entry name" value="A_NRPS_TubE_like"/>
    <property type="match status" value="1"/>
</dbReference>
<dbReference type="PROSITE" id="PS00455">
    <property type="entry name" value="AMP_BINDING"/>
    <property type="match status" value="1"/>
</dbReference>
<dbReference type="InterPro" id="IPR018201">
    <property type="entry name" value="Ketoacyl_synth_AS"/>
</dbReference>
<dbReference type="InterPro" id="IPR057326">
    <property type="entry name" value="KR_dom"/>
</dbReference>
<dbReference type="InterPro" id="IPR016039">
    <property type="entry name" value="Thiolase-like"/>
</dbReference>
<keyword evidence="5" id="KW-0276">Fatty acid metabolism</keyword>
<dbReference type="InterPro" id="IPR050091">
    <property type="entry name" value="PKS_NRPS_Biosynth_Enz"/>
</dbReference>
<evidence type="ECO:0000256" key="1">
    <source>
        <dbReference type="ARBA" id="ARBA00022450"/>
    </source>
</evidence>
<evidence type="ECO:0000256" key="4">
    <source>
        <dbReference type="ARBA" id="ARBA00022737"/>
    </source>
</evidence>
<dbReference type="InterPro" id="IPR001227">
    <property type="entry name" value="Ac_transferase_dom_sf"/>
</dbReference>
<dbReference type="CDD" id="cd02440">
    <property type="entry name" value="AdoMet_MTases"/>
    <property type="match status" value="1"/>
</dbReference>
<dbReference type="InterPro" id="IPR013968">
    <property type="entry name" value="PKS_KR"/>
</dbReference>
<dbReference type="SUPFAM" id="SSF53901">
    <property type="entry name" value="Thiolase-like"/>
    <property type="match status" value="1"/>
</dbReference>
<dbReference type="Pfam" id="PF08659">
    <property type="entry name" value="KR"/>
    <property type="match status" value="1"/>
</dbReference>
<dbReference type="Pfam" id="PF22621">
    <property type="entry name" value="CurL-like_PKS_C"/>
    <property type="match status" value="1"/>
</dbReference>
<accession>A0A0K1S8K6</accession>
<dbReference type="CDD" id="cd08955">
    <property type="entry name" value="KR_2_FAS_SDR_x"/>
    <property type="match status" value="1"/>
</dbReference>
<dbReference type="PROSITE" id="PS50075">
    <property type="entry name" value="CARRIER"/>
    <property type="match status" value="2"/>
</dbReference>
<dbReference type="InterPro" id="IPR016035">
    <property type="entry name" value="Acyl_Trfase/lysoPLipase"/>
</dbReference>
<keyword evidence="2" id="KW-0597">Phosphoprotein</keyword>
<dbReference type="CDD" id="cd00833">
    <property type="entry name" value="PKS"/>
    <property type="match status" value="1"/>
</dbReference>
<evidence type="ECO:0000256" key="3">
    <source>
        <dbReference type="ARBA" id="ARBA00022679"/>
    </source>
</evidence>
<feature type="domain" description="Ketosynthase family 3 (KS3)" evidence="9">
    <location>
        <begin position="668"/>
        <end position="1109"/>
    </location>
</feature>
<dbReference type="PANTHER" id="PTHR43775">
    <property type="entry name" value="FATTY ACID SYNTHASE"/>
    <property type="match status" value="1"/>
</dbReference>
<feature type="domain" description="Carrier" evidence="8">
    <location>
        <begin position="569"/>
        <end position="644"/>
    </location>
</feature>
<keyword evidence="1" id="KW-0596">Phosphopantetheine</keyword>
<dbReference type="GO" id="GO:0031177">
    <property type="term" value="F:phosphopantetheine binding"/>
    <property type="evidence" value="ECO:0007669"/>
    <property type="project" value="InterPro"/>
</dbReference>
<dbReference type="GO" id="GO:0004315">
    <property type="term" value="F:3-oxoacyl-[acyl-carrier-protein] synthase activity"/>
    <property type="evidence" value="ECO:0007669"/>
    <property type="project" value="InterPro"/>
</dbReference>
<dbReference type="FunFam" id="3.40.366.10:FF:000002">
    <property type="entry name" value="Probable polyketide synthase 2"/>
    <property type="match status" value="1"/>
</dbReference>
<dbReference type="Gene3D" id="3.40.50.720">
    <property type="entry name" value="NAD(P)-binding Rossmann-like Domain"/>
    <property type="match status" value="1"/>
</dbReference>
<dbReference type="PROSITE" id="PS00606">
    <property type="entry name" value="KS3_1"/>
    <property type="match status" value="1"/>
</dbReference>
<dbReference type="Gene3D" id="3.30.300.30">
    <property type="match status" value="1"/>
</dbReference>
<dbReference type="GO" id="GO:0006633">
    <property type="term" value="P:fatty acid biosynthetic process"/>
    <property type="evidence" value="ECO:0007669"/>
    <property type="project" value="InterPro"/>
</dbReference>
<dbReference type="InterPro" id="IPR036291">
    <property type="entry name" value="NAD(P)-bd_dom_sf"/>
</dbReference>
<dbReference type="InterPro" id="IPR020841">
    <property type="entry name" value="PKS_Beta-ketoAc_synthase_dom"/>
</dbReference>
<dbReference type="PANTHER" id="PTHR43775:SF51">
    <property type="entry name" value="INACTIVE PHENOLPHTHIOCEROL SYNTHESIS POLYKETIDE SYNTHASE TYPE I PKS1-RELATED"/>
    <property type="match status" value="1"/>
</dbReference>
<dbReference type="InterPro" id="IPR014043">
    <property type="entry name" value="Acyl_transferase_dom"/>
</dbReference>
<evidence type="ECO:0000256" key="5">
    <source>
        <dbReference type="ARBA" id="ARBA00022832"/>
    </source>
</evidence>
<dbReference type="InterPro" id="IPR045851">
    <property type="entry name" value="AMP-bd_C_sf"/>
</dbReference>
<dbReference type="InterPro" id="IPR020806">
    <property type="entry name" value="PKS_PP-bd"/>
</dbReference>
<keyword evidence="3" id="KW-0808">Transferase</keyword>
<keyword evidence="4" id="KW-0677">Repeat</keyword>
<dbReference type="SUPFAM" id="SSF56801">
    <property type="entry name" value="Acetyl-CoA synthetase-like"/>
    <property type="match status" value="1"/>
</dbReference>
<dbReference type="Gene3D" id="3.40.366.10">
    <property type="entry name" value="Malonyl-Coenzyme A Acyl Carrier Protein, domain 2"/>
    <property type="match status" value="1"/>
</dbReference>
<keyword evidence="6" id="KW-0443">Lipid metabolism</keyword>
<organism evidence="10 11">
    <name type="scientific">Microcystis panniformis FACHB-1757</name>
    <dbReference type="NCBI Taxonomy" id="1638788"/>
    <lineage>
        <taxon>Bacteria</taxon>
        <taxon>Bacillati</taxon>
        <taxon>Cyanobacteriota</taxon>
        <taxon>Cyanophyceae</taxon>
        <taxon>Oscillatoriophycideae</taxon>
        <taxon>Chroococcales</taxon>
        <taxon>Microcystaceae</taxon>
        <taxon>Microcystis</taxon>
    </lineage>
</organism>
<dbReference type="Gene3D" id="3.30.70.3290">
    <property type="match status" value="1"/>
</dbReference>
<evidence type="ECO:0000259" key="8">
    <source>
        <dbReference type="PROSITE" id="PS50075"/>
    </source>
</evidence>
<keyword evidence="11" id="KW-1185">Reference proteome</keyword>
<dbReference type="InterPro" id="IPR020845">
    <property type="entry name" value="AMP-binding_CS"/>
</dbReference>
<dbReference type="Pfam" id="PF00109">
    <property type="entry name" value="ketoacyl-synt"/>
    <property type="match status" value="1"/>
</dbReference>
<dbReference type="SMART" id="SM00827">
    <property type="entry name" value="PKS_AT"/>
    <property type="match status" value="1"/>
</dbReference>
<dbReference type="InterPro" id="IPR014031">
    <property type="entry name" value="Ketoacyl_synth_C"/>
</dbReference>
<reference evidence="10 11" key="1">
    <citation type="journal article" date="2016" name="Stand. Genomic Sci.">
        <title>Complete genome sequence and genomic characterization of Microcystis panniformis FACHB 1757 by third-generation sequencing.</title>
        <authorList>
            <person name="Zhang J.Y."/>
            <person name="Guan R."/>
            <person name="Zhang H.J."/>
            <person name="Li H."/>
            <person name="Xiao P."/>
            <person name="Yu G.L."/>
            <person name="Du L."/>
            <person name="Cao D.M."/>
            <person name="Zhu B.C."/>
            <person name="Li R.H."/>
            <person name="Lu Z.H."/>
        </authorList>
    </citation>
    <scope>NUCLEOTIDE SEQUENCE [LARGE SCALE GENOMIC DNA]</scope>
    <source>
        <strain evidence="10 11">FACHB-1757</strain>
    </source>
</reference>
<dbReference type="Gene3D" id="3.40.50.12780">
    <property type="entry name" value="N-terminal domain of ligase-like"/>
    <property type="match status" value="1"/>
</dbReference>
<dbReference type="SUPFAM" id="SSF53335">
    <property type="entry name" value="S-adenosyl-L-methionine-dependent methyltransferases"/>
    <property type="match status" value="1"/>
</dbReference>
<dbReference type="InterPro" id="IPR013217">
    <property type="entry name" value="Methyltransf_12"/>
</dbReference>
<evidence type="ECO:0000256" key="7">
    <source>
        <dbReference type="ARBA" id="ARBA00023268"/>
    </source>
</evidence>
<dbReference type="PATRIC" id="fig|1638788.3.peg.5602"/>
<feature type="domain" description="Carrier" evidence="8">
    <location>
        <begin position="2515"/>
        <end position="2591"/>
    </location>
</feature>
<evidence type="ECO:0000259" key="9">
    <source>
        <dbReference type="PROSITE" id="PS52004"/>
    </source>
</evidence>
<dbReference type="InterPro" id="IPR009081">
    <property type="entry name" value="PP-bd_ACP"/>
</dbReference>
<dbReference type="FunFam" id="3.40.47.10:FF:000042">
    <property type="entry name" value="Polyketide synthase Pks13"/>
    <property type="match status" value="1"/>
</dbReference>
<proteinExistence type="predicted"/>
<dbReference type="RefSeq" id="WP_052277923.1">
    <property type="nucleotide sequence ID" value="NZ_CP011339.1"/>
</dbReference>
<name>A0A0K1S8K6_9CHRO</name>
<dbReference type="Pfam" id="PF00698">
    <property type="entry name" value="Acyl_transf_1"/>
    <property type="match status" value="1"/>
</dbReference>
<dbReference type="Gene3D" id="1.10.1200.10">
    <property type="entry name" value="ACP-like"/>
    <property type="match status" value="2"/>
</dbReference>
<dbReference type="InterPro" id="IPR036736">
    <property type="entry name" value="ACP-like_sf"/>
</dbReference>
<dbReference type="SUPFAM" id="SSF52151">
    <property type="entry name" value="FabD/lysophospholipase-like"/>
    <property type="match status" value="1"/>
</dbReference>
<dbReference type="PROSITE" id="PS52004">
    <property type="entry name" value="KS3_2"/>
    <property type="match status" value="1"/>
</dbReference>
<dbReference type="InterPro" id="IPR014030">
    <property type="entry name" value="Ketoacyl_synth_N"/>
</dbReference>
<dbReference type="EMBL" id="CP011339">
    <property type="protein sequence ID" value="AKV70380.1"/>
    <property type="molecule type" value="Genomic_DNA"/>
</dbReference>
<dbReference type="SUPFAM" id="SSF55048">
    <property type="entry name" value="Probable ACP-binding domain of malonyl-CoA ACP transacylase"/>
    <property type="match status" value="1"/>
</dbReference>